<evidence type="ECO:0000313" key="1">
    <source>
        <dbReference type="EMBL" id="BAZ01090.1"/>
    </source>
</evidence>
<accession>A0A1Z4N5T8</accession>
<evidence type="ECO:0000313" key="2">
    <source>
        <dbReference type="Proteomes" id="UP000218785"/>
    </source>
</evidence>
<keyword evidence="2" id="KW-1185">Reference proteome</keyword>
<dbReference type="EMBL" id="AP018248">
    <property type="protein sequence ID" value="BAZ01090.1"/>
    <property type="molecule type" value="Genomic_DNA"/>
</dbReference>
<protein>
    <submittedName>
        <fullName evidence="1">Uncharacterized protein</fullName>
    </submittedName>
</protein>
<organism evidence="1 2">
    <name type="scientific">Tolypothrix tenuis PCC 7101</name>
    <dbReference type="NCBI Taxonomy" id="231146"/>
    <lineage>
        <taxon>Bacteria</taxon>
        <taxon>Bacillati</taxon>
        <taxon>Cyanobacteriota</taxon>
        <taxon>Cyanophyceae</taxon>
        <taxon>Nostocales</taxon>
        <taxon>Tolypothrichaceae</taxon>
        <taxon>Tolypothrix</taxon>
    </lineage>
</organism>
<gene>
    <name evidence="1" type="ORF">NIES37_50880</name>
</gene>
<name>A0A1Z4N5T8_9CYAN</name>
<reference evidence="1 2" key="1">
    <citation type="submission" date="2017-06" db="EMBL/GenBank/DDBJ databases">
        <title>Genome sequencing of cyanobaciteial culture collection at National Institute for Environmental Studies (NIES).</title>
        <authorList>
            <person name="Hirose Y."/>
            <person name="Shimura Y."/>
            <person name="Fujisawa T."/>
            <person name="Nakamura Y."/>
            <person name="Kawachi M."/>
        </authorList>
    </citation>
    <scope>NUCLEOTIDE SEQUENCE [LARGE SCALE GENOMIC DNA]</scope>
    <source>
        <strain evidence="1 2">NIES-37</strain>
    </source>
</reference>
<sequence>MCSLIINAIFAVKGFILVRFMNVPTTNVSFFLHNRFLLSALILMEHTGIDFQPAFHREVMP</sequence>
<proteinExistence type="predicted"/>
<dbReference type="AlphaFoldDB" id="A0A1Z4N5T8"/>
<dbReference type="Proteomes" id="UP000218785">
    <property type="component" value="Chromosome"/>
</dbReference>
<dbReference type="KEGG" id="ttq:NIES37_50880"/>